<dbReference type="Proteomes" id="UP000178023">
    <property type="component" value="Unassembled WGS sequence"/>
</dbReference>
<gene>
    <name evidence="2" type="ORF">A2750_02590</name>
</gene>
<comment type="caution">
    <text evidence="2">The sequence shown here is derived from an EMBL/GenBank/DDBJ whole genome shotgun (WGS) entry which is preliminary data.</text>
</comment>
<evidence type="ECO:0000313" key="3">
    <source>
        <dbReference type="Proteomes" id="UP000178023"/>
    </source>
</evidence>
<dbReference type="EMBL" id="MGJL01000021">
    <property type="protein sequence ID" value="OGN07693.1"/>
    <property type="molecule type" value="Genomic_DNA"/>
</dbReference>
<dbReference type="AlphaFoldDB" id="A0A1F8F3J3"/>
<evidence type="ECO:0000256" key="1">
    <source>
        <dbReference type="SAM" id="Coils"/>
    </source>
</evidence>
<name>A0A1F8F3J3_9BACT</name>
<organism evidence="2 3">
    <name type="scientific">Candidatus Yanofskybacteria bacterium RIFCSPHIGHO2_01_FULL_45_42</name>
    <dbReference type="NCBI Taxonomy" id="1802671"/>
    <lineage>
        <taxon>Bacteria</taxon>
        <taxon>Candidatus Yanofskyibacteriota</taxon>
    </lineage>
</organism>
<keyword evidence="1" id="KW-0175">Coiled coil</keyword>
<feature type="coiled-coil region" evidence="1">
    <location>
        <begin position="42"/>
        <end position="69"/>
    </location>
</feature>
<evidence type="ECO:0000313" key="2">
    <source>
        <dbReference type="EMBL" id="OGN07693.1"/>
    </source>
</evidence>
<proteinExistence type="predicted"/>
<accession>A0A1F8F3J3</accession>
<reference evidence="2 3" key="1">
    <citation type="journal article" date="2016" name="Nat. Commun.">
        <title>Thousands of microbial genomes shed light on interconnected biogeochemical processes in an aquifer system.</title>
        <authorList>
            <person name="Anantharaman K."/>
            <person name="Brown C.T."/>
            <person name="Hug L.A."/>
            <person name="Sharon I."/>
            <person name="Castelle C.J."/>
            <person name="Probst A.J."/>
            <person name="Thomas B.C."/>
            <person name="Singh A."/>
            <person name="Wilkins M.J."/>
            <person name="Karaoz U."/>
            <person name="Brodie E.L."/>
            <person name="Williams K.H."/>
            <person name="Hubbard S.S."/>
            <person name="Banfield J.F."/>
        </authorList>
    </citation>
    <scope>NUCLEOTIDE SEQUENCE [LARGE SCALE GENOMIC DNA]</scope>
</reference>
<protein>
    <submittedName>
        <fullName evidence="2">Uncharacterized protein</fullName>
    </submittedName>
</protein>
<sequence length="69" mass="8259">MNKEVPAIEEEFDQLAVREKKDVQREKFDLSSTRVVLERLEREGLIGQNDKLEDIKKVVEEEFRRIEDI</sequence>